<dbReference type="Proteomes" id="UP000092444">
    <property type="component" value="Unassembled WGS sequence"/>
</dbReference>
<proteinExistence type="predicted"/>
<sequence length="84" mass="9447">MERSALRVTYDNEGETPSVRIRRSGSESHRRNRLLELLTPKAKYAAVSVICLLLGAGFSTLIINYAATHCYNTEICLKDECVRT</sequence>
<keyword evidence="2" id="KW-1133">Transmembrane helix</keyword>
<evidence type="ECO:0000256" key="2">
    <source>
        <dbReference type="SAM" id="Phobius"/>
    </source>
</evidence>
<dbReference type="EMBL" id="CCAG010006530">
    <property type="status" value="NOT_ANNOTATED_CDS"/>
    <property type="molecule type" value="Genomic_DNA"/>
</dbReference>
<accession>A0A1B0GB20</accession>
<dbReference type="VEuPathDB" id="VectorBase:GMOY010504"/>
<keyword evidence="2" id="KW-0812">Transmembrane</keyword>
<keyword evidence="2" id="KW-0472">Membrane</keyword>
<dbReference type="EnsemblMetazoa" id="GMOY010504-RA">
    <property type="protein sequence ID" value="GMOY010504-PA"/>
    <property type="gene ID" value="GMOY010504"/>
</dbReference>
<feature type="transmembrane region" description="Helical" evidence="2">
    <location>
        <begin position="44"/>
        <end position="67"/>
    </location>
</feature>
<evidence type="ECO:0000256" key="1">
    <source>
        <dbReference type="SAM" id="MobiDB-lite"/>
    </source>
</evidence>
<keyword evidence="4" id="KW-1185">Reference proteome</keyword>
<dbReference type="AlphaFoldDB" id="A0A1B0GB20"/>
<dbReference type="STRING" id="37546.A0A1B0GB20"/>
<evidence type="ECO:0000313" key="4">
    <source>
        <dbReference type="Proteomes" id="UP000092444"/>
    </source>
</evidence>
<name>A0A1B0GB20_GLOMM</name>
<feature type="region of interest" description="Disordered" evidence="1">
    <location>
        <begin position="1"/>
        <end position="28"/>
    </location>
</feature>
<evidence type="ECO:0000313" key="3">
    <source>
        <dbReference type="EnsemblMetazoa" id="GMOY010504-PA"/>
    </source>
</evidence>
<protein>
    <submittedName>
        <fullName evidence="3">Uncharacterized protein</fullName>
    </submittedName>
</protein>
<reference evidence="3" key="1">
    <citation type="submission" date="2020-05" db="UniProtKB">
        <authorList>
            <consortium name="EnsemblMetazoa"/>
        </authorList>
    </citation>
    <scope>IDENTIFICATION</scope>
    <source>
        <strain evidence="3">Yale</strain>
    </source>
</reference>
<organism evidence="3 4">
    <name type="scientific">Glossina morsitans morsitans</name>
    <name type="common">Savannah tsetse fly</name>
    <dbReference type="NCBI Taxonomy" id="37546"/>
    <lineage>
        <taxon>Eukaryota</taxon>
        <taxon>Metazoa</taxon>
        <taxon>Ecdysozoa</taxon>
        <taxon>Arthropoda</taxon>
        <taxon>Hexapoda</taxon>
        <taxon>Insecta</taxon>
        <taxon>Pterygota</taxon>
        <taxon>Neoptera</taxon>
        <taxon>Endopterygota</taxon>
        <taxon>Diptera</taxon>
        <taxon>Brachycera</taxon>
        <taxon>Muscomorpha</taxon>
        <taxon>Hippoboscoidea</taxon>
        <taxon>Glossinidae</taxon>
        <taxon>Glossina</taxon>
    </lineage>
</organism>